<evidence type="ECO:0000313" key="12">
    <source>
        <dbReference type="Proteomes" id="UP001519296"/>
    </source>
</evidence>
<comment type="catalytic activity">
    <reaction evidence="9">
        <text>7,8-dihydroneopterin = 6-hydroxymethyl-7,8-dihydropterin + glycolaldehyde</text>
        <dbReference type="Rhea" id="RHEA:10540"/>
        <dbReference type="ChEBI" id="CHEBI:17001"/>
        <dbReference type="ChEBI" id="CHEBI:17071"/>
        <dbReference type="ChEBI" id="CHEBI:44841"/>
        <dbReference type="EC" id="4.1.2.25"/>
    </reaction>
</comment>
<dbReference type="PANTHER" id="PTHR43071">
    <property type="entry name" value="2-AMINO-4-HYDROXY-6-HYDROXYMETHYLDIHYDROPTERIDINE PYROPHOSPHOKINASE"/>
    <property type="match status" value="1"/>
</dbReference>
<reference evidence="11 12" key="1">
    <citation type="submission" date="2018-02" db="EMBL/GenBank/DDBJ databases">
        <title>Draft genome sequence of Streptococcus oricebi CCUG 70868T type strain.</title>
        <authorList>
            <person name="Mendez V."/>
            <person name="Salva-Serra F."/>
            <person name="Jaen-Luchoro D."/>
            <person name="Gonzales-Siles L."/>
            <person name="Karlsson R."/>
            <person name="Engstrom-Jakobsson H."/>
            <person name="Busquets A."/>
            <person name="Gomila M."/>
            <person name="Pineiro-Iglesias B."/>
            <person name="Bennasar-Figueras A."/>
            <person name="Seeger M."/>
            <person name="Moore E."/>
        </authorList>
    </citation>
    <scope>NUCLEOTIDE SEQUENCE [LARGE SCALE GENOMIC DNA]</scope>
    <source>
        <strain evidence="11 12">CCUG 70868</strain>
    </source>
</reference>
<dbReference type="CDD" id="cd00534">
    <property type="entry name" value="DHNA_DHNTPE"/>
    <property type="match status" value="1"/>
</dbReference>
<dbReference type="InterPro" id="IPR006157">
    <property type="entry name" value="FolB_dom"/>
</dbReference>
<evidence type="ECO:0000256" key="9">
    <source>
        <dbReference type="RuleBase" id="RU362079"/>
    </source>
</evidence>
<dbReference type="RefSeq" id="WP_209628095.1">
    <property type="nucleotide sequence ID" value="NZ_PRDG01000003.1"/>
</dbReference>
<keyword evidence="12" id="KW-1185">Reference proteome</keyword>
<evidence type="ECO:0000256" key="5">
    <source>
        <dbReference type="ARBA" id="ARBA00022741"/>
    </source>
</evidence>
<evidence type="ECO:0000256" key="1">
    <source>
        <dbReference type="ARBA" id="ARBA00000198"/>
    </source>
</evidence>
<dbReference type="PANTHER" id="PTHR43071:SF1">
    <property type="entry name" value="2-AMINO-4-HYDROXY-6-HYDROXYMETHYLDIHYDROPTERIDINE PYROPHOSPHOKINASE"/>
    <property type="match status" value="1"/>
</dbReference>
<comment type="caution">
    <text evidence="11">The sequence shown here is derived from an EMBL/GenBank/DDBJ whole genome shotgun (WGS) entry which is preliminary data.</text>
</comment>
<dbReference type="Pfam" id="PF02152">
    <property type="entry name" value="FolB"/>
    <property type="match status" value="1"/>
</dbReference>
<keyword evidence="9" id="KW-0456">Lyase</keyword>
<accession>A0ABS5B6J5</accession>
<keyword evidence="8 9" id="KW-0289">Folate biosynthesis</keyword>
<evidence type="ECO:0000313" key="11">
    <source>
        <dbReference type="EMBL" id="MBP2623599.1"/>
    </source>
</evidence>
<keyword evidence="6" id="KW-0418">Kinase</keyword>
<dbReference type="EMBL" id="PRDG01000003">
    <property type="protein sequence ID" value="MBP2623599.1"/>
    <property type="molecule type" value="Genomic_DNA"/>
</dbReference>
<dbReference type="Gene3D" id="3.30.1130.10">
    <property type="match status" value="1"/>
</dbReference>
<evidence type="ECO:0000256" key="2">
    <source>
        <dbReference type="ARBA" id="ARBA00005051"/>
    </source>
</evidence>
<dbReference type="InterPro" id="IPR006156">
    <property type="entry name" value="Dihydroneopterin_aldolase"/>
</dbReference>
<comment type="pathway">
    <text evidence="2">Cofactor biosynthesis; tetrahydrofolate biosynthesis; 2-amino-4-hydroxy-6-hydroxymethyl-7,8-dihydropteridine diphosphate from 7,8-dihydroneopterin triphosphate: step 4/4.</text>
</comment>
<dbReference type="InterPro" id="IPR035907">
    <property type="entry name" value="Hppk_sf"/>
</dbReference>
<evidence type="ECO:0000256" key="6">
    <source>
        <dbReference type="ARBA" id="ARBA00022777"/>
    </source>
</evidence>
<protein>
    <recommendedName>
        <fullName evidence="9">Bifunctional folate synthesis protein</fullName>
    </recommendedName>
    <domain>
        <recommendedName>
            <fullName evidence="9">Dihydroneopterin aldolase</fullName>
            <shortName evidence="9">DHNA</shortName>
            <ecNumber evidence="9">4.1.2.25</ecNumber>
        </recommendedName>
        <alternativeName>
            <fullName evidence="9">7,8-dihydroneopterin aldolase</fullName>
        </alternativeName>
    </domain>
    <domain>
        <recommendedName>
            <fullName evidence="9">2-amino-4-hydroxy-6-hydroxymethyldihydropteridine pyrophosphokinase</fullName>
            <ecNumber evidence="9">2.7.6.3</ecNumber>
        </recommendedName>
        <alternativeName>
            <fullName evidence="9">6-hydroxymethyl-7,8-dihydropterin pyrophosphokinase</fullName>
            <shortName evidence="9">PPPK</shortName>
        </alternativeName>
        <alternativeName>
            <fullName evidence="9">7,8-dihydro-6-hydroxymethylpterin pyrophosphokinase</fullName>
            <shortName evidence="9">HPPK</shortName>
        </alternativeName>
    </domain>
</protein>
<dbReference type="InterPro" id="IPR000550">
    <property type="entry name" value="Hppk"/>
</dbReference>
<feature type="domain" description="7,8-dihydro-6-hydroxymethylpterin-pyrophosphokinase" evidence="10">
    <location>
        <begin position="206"/>
        <end position="217"/>
    </location>
</feature>
<evidence type="ECO:0000259" key="10">
    <source>
        <dbReference type="PROSITE" id="PS00794"/>
    </source>
</evidence>
<evidence type="ECO:0000256" key="7">
    <source>
        <dbReference type="ARBA" id="ARBA00022840"/>
    </source>
</evidence>
<dbReference type="CDD" id="cd00483">
    <property type="entry name" value="HPPK"/>
    <property type="match status" value="1"/>
</dbReference>
<keyword evidence="7" id="KW-0067">ATP-binding</keyword>
<dbReference type="Gene3D" id="3.30.70.560">
    <property type="entry name" value="7,8-Dihydro-6-hydroxymethylpterin-pyrophosphokinase HPPK"/>
    <property type="match status" value="1"/>
</dbReference>
<comment type="pathway">
    <text evidence="9">Cofactor biosynthesis; tetrahydrofolate biosynthesis; 2-amino-4-hydroxy-6-hydroxymethyl-7,8-dihydropteridine diphosphate from 7,8-dihydroneopterin triphosphate: step 3/4.</text>
</comment>
<dbReference type="NCBIfam" id="TIGR01498">
    <property type="entry name" value="folK"/>
    <property type="match status" value="1"/>
</dbReference>
<dbReference type="EC" id="2.7.6.3" evidence="9"/>
<dbReference type="PROSITE" id="PS00794">
    <property type="entry name" value="HPPK"/>
    <property type="match status" value="1"/>
</dbReference>
<dbReference type="SUPFAM" id="SSF55083">
    <property type="entry name" value="6-hydroxymethyl-7,8-dihydropterin pyrophosphokinase, HPPK"/>
    <property type="match status" value="1"/>
</dbReference>
<evidence type="ECO:0000256" key="8">
    <source>
        <dbReference type="ARBA" id="ARBA00022909"/>
    </source>
</evidence>
<organism evidence="11 12">
    <name type="scientific">Streptococcus oricebi</name>
    <dbReference type="NCBI Taxonomy" id="1547447"/>
    <lineage>
        <taxon>Bacteria</taxon>
        <taxon>Bacillati</taxon>
        <taxon>Bacillota</taxon>
        <taxon>Bacilli</taxon>
        <taxon>Lactobacillales</taxon>
        <taxon>Streptococcaceae</taxon>
        <taxon>Streptococcus</taxon>
    </lineage>
</organism>
<dbReference type="Proteomes" id="UP001519296">
    <property type="component" value="Unassembled WGS sequence"/>
</dbReference>
<comment type="catalytic activity">
    <reaction evidence="1">
        <text>6-hydroxymethyl-7,8-dihydropterin + ATP = (7,8-dihydropterin-6-yl)methyl diphosphate + AMP + H(+)</text>
        <dbReference type="Rhea" id="RHEA:11412"/>
        <dbReference type="ChEBI" id="CHEBI:15378"/>
        <dbReference type="ChEBI" id="CHEBI:30616"/>
        <dbReference type="ChEBI" id="CHEBI:44841"/>
        <dbReference type="ChEBI" id="CHEBI:72950"/>
        <dbReference type="ChEBI" id="CHEBI:456215"/>
        <dbReference type="EC" id="2.7.6.3"/>
    </reaction>
</comment>
<evidence type="ECO:0000256" key="3">
    <source>
        <dbReference type="ARBA" id="ARBA00009640"/>
    </source>
</evidence>
<keyword evidence="4" id="KW-0808">Transferase</keyword>
<comment type="similarity">
    <text evidence="3">In the N-terminal section; belongs to the DHNA family.</text>
</comment>
<evidence type="ECO:0000256" key="4">
    <source>
        <dbReference type="ARBA" id="ARBA00022679"/>
    </source>
</evidence>
<dbReference type="EC" id="4.1.2.25" evidence="9"/>
<dbReference type="NCBIfam" id="TIGR00526">
    <property type="entry name" value="folB_dom"/>
    <property type="match status" value="1"/>
</dbReference>
<dbReference type="InterPro" id="IPR043133">
    <property type="entry name" value="GTP-CH-I_C/QueF"/>
</dbReference>
<name>A0ABS5B6J5_9STRE</name>
<gene>
    <name evidence="11" type="ORF">C4K46_06545</name>
</gene>
<comment type="function">
    <text evidence="9">Catalyzes the conversion of 7,8-dihydroneopterin to 6-hydroxymethyl-7,8-dihydropterin.</text>
</comment>
<keyword evidence="5" id="KW-0547">Nucleotide-binding</keyword>
<dbReference type="SUPFAM" id="SSF55620">
    <property type="entry name" value="Tetrahydrobiopterin biosynthesis enzymes-like"/>
    <property type="match status" value="1"/>
</dbReference>
<sequence>MDQLRIKDLEVYAYHGLFGAEKELGQRFVLDLILDYDMTRAAQTKDLSASIHYGELAEQLTRWCQAEKEDLIETLAYHLINQIFFHYPLVEKVSLEVKKPWAPIPLPLDTCSVKLERSKRKAFIGLGTNQGDKAANLDAALKKIADNQKIQILKTSSRLKTEPWGGVEQEDFLNQVIQLETWMTPEELLETLLTIELDLGRVREIKWGPRLIDLDILYIGQELIDSPDLILPHPYVAERDFVLKSLVELAPHFIDPVKRKSMRQLLAELEKNHP</sequence>
<comment type="similarity">
    <text evidence="9">Belongs to the DHNA family.</text>
</comment>
<dbReference type="Pfam" id="PF01288">
    <property type="entry name" value="HPPK"/>
    <property type="match status" value="1"/>
</dbReference>
<proteinExistence type="inferred from homology"/>
<dbReference type="NCBIfam" id="TIGR00525">
    <property type="entry name" value="folB"/>
    <property type="match status" value="1"/>
</dbReference>
<dbReference type="SMART" id="SM00905">
    <property type="entry name" value="FolB"/>
    <property type="match status" value="1"/>
</dbReference>